<dbReference type="EMBL" id="JAGFNY010000007">
    <property type="protein sequence ID" value="MBW7569964.1"/>
    <property type="molecule type" value="Genomic_DNA"/>
</dbReference>
<dbReference type="Proteomes" id="UP000731465">
    <property type="component" value="Unassembled WGS sequence"/>
</dbReference>
<reference evidence="2 3" key="1">
    <citation type="submission" date="2021-03" db="EMBL/GenBank/DDBJ databases">
        <title>Succinivibrio sp. nov. isolated from feces of cow.</title>
        <authorList>
            <person name="Choi J.-Y."/>
        </authorList>
    </citation>
    <scope>NUCLEOTIDE SEQUENCE [LARGE SCALE GENOMIC DNA]</scope>
    <source>
        <strain evidence="2 3">AGMB01872</strain>
    </source>
</reference>
<comment type="caution">
    <text evidence="2">The sequence shown here is derived from an EMBL/GenBank/DDBJ whole genome shotgun (WGS) entry which is preliminary data.</text>
</comment>
<gene>
    <name evidence="2" type="ORF">J5V48_03545</name>
</gene>
<feature type="region of interest" description="Disordered" evidence="1">
    <location>
        <begin position="1"/>
        <end position="56"/>
    </location>
</feature>
<evidence type="ECO:0000256" key="1">
    <source>
        <dbReference type="SAM" id="MobiDB-lite"/>
    </source>
</evidence>
<evidence type="ECO:0000313" key="3">
    <source>
        <dbReference type="Proteomes" id="UP000731465"/>
    </source>
</evidence>
<organism evidence="2 3">
    <name type="scientific">Succinivibrio faecicola</name>
    <dbReference type="NCBI Taxonomy" id="2820300"/>
    <lineage>
        <taxon>Bacteria</taxon>
        <taxon>Pseudomonadati</taxon>
        <taxon>Pseudomonadota</taxon>
        <taxon>Gammaproteobacteria</taxon>
        <taxon>Aeromonadales</taxon>
        <taxon>Succinivibrionaceae</taxon>
        <taxon>Succinivibrio</taxon>
    </lineage>
</organism>
<feature type="compositionally biased region" description="Low complexity" evidence="1">
    <location>
        <begin position="100"/>
        <end position="117"/>
    </location>
</feature>
<sequence>MDVASSAISNVVNTSFPHAAQEARRDALAKETIPQLNQSANSNPNNAVAQGQSQTNTAQSSLFIQAETIIKTHNDKSVNKENKADKKESVGSKETKEGSSAKGASSTTSTSGQSLQSPVDGIGQMKAALGGSFGANNGANYSDEFEKKRKKGQGFSGKAIAKTYNSSIPSNNIGTMLDIES</sequence>
<feature type="compositionally biased region" description="Polar residues" evidence="1">
    <location>
        <begin position="34"/>
        <end position="56"/>
    </location>
</feature>
<feature type="compositionally biased region" description="Basic and acidic residues" evidence="1">
    <location>
        <begin position="73"/>
        <end position="99"/>
    </location>
</feature>
<evidence type="ECO:0000313" key="2">
    <source>
        <dbReference type="EMBL" id="MBW7569964.1"/>
    </source>
</evidence>
<accession>A0ABS7DF88</accession>
<name>A0ABS7DF88_9GAMM</name>
<feature type="region of interest" description="Disordered" evidence="1">
    <location>
        <begin position="73"/>
        <end position="160"/>
    </location>
</feature>
<keyword evidence="3" id="KW-1185">Reference proteome</keyword>
<proteinExistence type="predicted"/>
<dbReference type="RefSeq" id="WP_219937182.1">
    <property type="nucleotide sequence ID" value="NZ_JAGFNY010000007.1"/>
</dbReference>
<feature type="compositionally biased region" description="Polar residues" evidence="1">
    <location>
        <begin position="1"/>
        <end position="16"/>
    </location>
</feature>
<protein>
    <submittedName>
        <fullName evidence="2">Uncharacterized protein</fullName>
    </submittedName>
</protein>